<dbReference type="Proteomes" id="UP001459277">
    <property type="component" value="Unassembled WGS sequence"/>
</dbReference>
<evidence type="ECO:0000259" key="1">
    <source>
        <dbReference type="Pfam" id="PF24925"/>
    </source>
</evidence>
<organism evidence="2 3">
    <name type="scientific">Lithocarpus litseifolius</name>
    <dbReference type="NCBI Taxonomy" id="425828"/>
    <lineage>
        <taxon>Eukaryota</taxon>
        <taxon>Viridiplantae</taxon>
        <taxon>Streptophyta</taxon>
        <taxon>Embryophyta</taxon>
        <taxon>Tracheophyta</taxon>
        <taxon>Spermatophyta</taxon>
        <taxon>Magnoliopsida</taxon>
        <taxon>eudicotyledons</taxon>
        <taxon>Gunneridae</taxon>
        <taxon>Pentapetalae</taxon>
        <taxon>rosids</taxon>
        <taxon>fabids</taxon>
        <taxon>Fagales</taxon>
        <taxon>Fagaceae</taxon>
        <taxon>Lithocarpus</taxon>
    </lineage>
</organism>
<dbReference type="PANTHER" id="PTHR33054">
    <property type="entry name" value="CCHC-TYPE DOMAIN-CONTAINING PROTEIN"/>
    <property type="match status" value="1"/>
</dbReference>
<feature type="domain" description="DUF7746" evidence="1">
    <location>
        <begin position="156"/>
        <end position="231"/>
    </location>
</feature>
<dbReference type="AlphaFoldDB" id="A0AAW2D346"/>
<comment type="caution">
    <text evidence="2">The sequence shown here is derived from an EMBL/GenBank/DDBJ whole genome shotgun (WGS) entry which is preliminary data.</text>
</comment>
<protein>
    <recommendedName>
        <fullName evidence="1">DUF7746 domain-containing protein</fullName>
    </recommendedName>
</protein>
<gene>
    <name evidence="2" type="ORF">SO802_011684</name>
</gene>
<evidence type="ECO:0000313" key="3">
    <source>
        <dbReference type="Proteomes" id="UP001459277"/>
    </source>
</evidence>
<sequence length="272" mass="30539">MGALKCSLWDETCWILHLYQALSERNMLSKFPRQFDTCFNQGISDASEDRSSSEPSLATFPFEIDLRRAYRASGSLRIPSKEELFFLGLTEDLTVVTDVEACALANSTFYTGDLILTQGKAFGDDKSLVLEILFFNILRSIGSFGENSFNRKARCSADKLYEWNIDGLSEQEIINKMAQMSMVGTAYLNNHSYGHSEIVELLVTGFTGTLRGWWDSYFTEESRDSIKSAVKKDDEGFPIFNENQGRGIPDGVNTLIYTILKHFVGTPSNVSS</sequence>
<dbReference type="InterPro" id="IPR056648">
    <property type="entry name" value="DUF7746"/>
</dbReference>
<keyword evidence="3" id="KW-1185">Reference proteome</keyword>
<dbReference type="EMBL" id="JAZDWU010000004">
    <property type="protein sequence ID" value="KAL0004123.1"/>
    <property type="molecule type" value="Genomic_DNA"/>
</dbReference>
<reference evidence="2 3" key="1">
    <citation type="submission" date="2024-01" db="EMBL/GenBank/DDBJ databases">
        <title>A telomere-to-telomere, gap-free genome of sweet tea (Lithocarpus litseifolius).</title>
        <authorList>
            <person name="Zhou J."/>
        </authorList>
    </citation>
    <scope>NUCLEOTIDE SEQUENCE [LARGE SCALE GENOMIC DNA]</scope>
    <source>
        <strain evidence="2">Zhou-2022a</strain>
        <tissue evidence="2">Leaf</tissue>
    </source>
</reference>
<accession>A0AAW2D346</accession>
<name>A0AAW2D346_9ROSI</name>
<dbReference type="Pfam" id="PF24925">
    <property type="entry name" value="DUF7746"/>
    <property type="match status" value="1"/>
</dbReference>
<evidence type="ECO:0000313" key="2">
    <source>
        <dbReference type="EMBL" id="KAL0004123.1"/>
    </source>
</evidence>
<dbReference type="PANTHER" id="PTHR33054:SF9">
    <property type="entry name" value="CCHC-TYPE DOMAIN-CONTAINING PROTEIN"/>
    <property type="match status" value="1"/>
</dbReference>
<proteinExistence type="predicted"/>